<evidence type="ECO:0000313" key="7">
    <source>
        <dbReference type="Proteomes" id="UP000185469"/>
    </source>
</evidence>
<evidence type="ECO:0000256" key="2">
    <source>
        <dbReference type="ARBA" id="ARBA00022692"/>
    </source>
</evidence>
<comment type="subcellular location">
    <subcellularLocation>
        <location evidence="1">Membrane</location>
        <topology evidence="1">Multi-pass membrane protein</topology>
    </subcellularLocation>
</comment>
<feature type="transmembrane region" description="Helical" evidence="5">
    <location>
        <begin position="167"/>
        <end position="190"/>
    </location>
</feature>
<dbReference type="InterPro" id="IPR038665">
    <property type="entry name" value="Voltage-dep_anion_channel_sf"/>
</dbReference>
<evidence type="ECO:0000256" key="3">
    <source>
        <dbReference type="ARBA" id="ARBA00022989"/>
    </source>
</evidence>
<feature type="transmembrane region" description="Helical" evidence="5">
    <location>
        <begin position="142"/>
        <end position="161"/>
    </location>
</feature>
<evidence type="ECO:0000256" key="5">
    <source>
        <dbReference type="SAM" id="Phobius"/>
    </source>
</evidence>
<dbReference type="RefSeq" id="WP_169840396.1">
    <property type="nucleotide sequence ID" value="NZ_CP009248.1"/>
</dbReference>
<feature type="transmembrane region" description="Helical" evidence="5">
    <location>
        <begin position="38"/>
        <end position="61"/>
    </location>
</feature>
<keyword evidence="3 5" id="KW-1133">Transmembrane helix</keyword>
<dbReference type="InterPro" id="IPR052951">
    <property type="entry name" value="Tellurite_res_ion_channel"/>
</dbReference>
<dbReference type="PANTHER" id="PTHR37955">
    <property type="entry name" value="TELLURITE RESISTANCE PROTEIN TEHA"/>
    <property type="match status" value="1"/>
</dbReference>
<sequence length="315" mass="33204">MTSIKQKLALTPLPIFATVMGTAGLSLAWRRAEDALGVPGAFADVLFWFALVVFLAAAAAYGVRIADRDRLAADLGHPMKATFLTTITVSLVLLAATGREALPGPVTEVLWWVGALGHLAGMLVTMRLWMSPTIGIGHVTPAWFIPVVGNVVVPLGGVPLGHVGMSLFSFSVGIVMWLGILPLVLHRLFLHDTPMPPKFLPTMAILLAPPAVSAGSAYLLFDGGEGEPGAPARILAASAGAFLLLALTRAMEIIRLPFALPHWAMSFPAAAMASATLLMEPRIGLFFLAFATILITGLWARMVVAVARGGIFVAD</sequence>
<dbReference type="AlphaFoldDB" id="A0A1L7CXB3"/>
<dbReference type="GO" id="GO:0046583">
    <property type="term" value="F:monoatomic cation efflux transmembrane transporter activity"/>
    <property type="evidence" value="ECO:0007669"/>
    <property type="project" value="TreeGrafter"/>
</dbReference>
<feature type="transmembrane region" description="Helical" evidence="5">
    <location>
        <begin position="109"/>
        <end position="130"/>
    </location>
</feature>
<dbReference type="Gene3D" id="1.50.10.150">
    <property type="entry name" value="Voltage-dependent anion channel"/>
    <property type="match status" value="1"/>
</dbReference>
<reference evidence="6 7" key="1">
    <citation type="submission" date="2014-08" db="EMBL/GenBank/DDBJ databases">
        <title>Complete genome sequence of Corynebacterium sphenisci CECT 5990(T) (=DSM 44792(T)), isolated from healthy wild penguins.</title>
        <authorList>
            <person name="Ruckert C."/>
            <person name="Albersmeier A."/>
            <person name="Winkler A."/>
            <person name="Kalinowski J."/>
        </authorList>
    </citation>
    <scope>NUCLEOTIDE SEQUENCE [LARGE SCALE GENOMIC DNA]</scope>
    <source>
        <strain evidence="6 7">DSM 44792</strain>
    </source>
</reference>
<dbReference type="Proteomes" id="UP000185469">
    <property type="component" value="Chromosome"/>
</dbReference>
<dbReference type="KEGG" id="csph:CSPHI_04690"/>
<dbReference type="STRING" id="1437874.CSPHI_04690"/>
<feature type="transmembrane region" description="Helical" evidence="5">
    <location>
        <begin position="81"/>
        <end position="97"/>
    </location>
</feature>
<dbReference type="PANTHER" id="PTHR37955:SF1">
    <property type="entry name" value="DEP DOMAIN-CONTAINING PROTEIN"/>
    <property type="match status" value="1"/>
</dbReference>
<dbReference type="EMBL" id="CP009248">
    <property type="protein sequence ID" value="APT90458.1"/>
    <property type="molecule type" value="Genomic_DNA"/>
</dbReference>
<proteinExistence type="predicted"/>
<evidence type="ECO:0008006" key="8">
    <source>
        <dbReference type="Google" id="ProtNLM"/>
    </source>
</evidence>
<feature type="transmembrane region" description="Helical" evidence="5">
    <location>
        <begin position="233"/>
        <end position="251"/>
    </location>
</feature>
<keyword evidence="4 5" id="KW-0472">Membrane</keyword>
<dbReference type="CDD" id="cd09323">
    <property type="entry name" value="TDT_SLAC1_like"/>
    <property type="match status" value="1"/>
</dbReference>
<keyword evidence="2 5" id="KW-0812">Transmembrane</keyword>
<keyword evidence="7" id="KW-1185">Reference proteome</keyword>
<accession>A0A1L7CXB3</accession>
<name>A0A1L7CXB3_9CORY</name>
<organism evidence="6 7">
    <name type="scientific">Corynebacterium sphenisci DSM 44792</name>
    <dbReference type="NCBI Taxonomy" id="1437874"/>
    <lineage>
        <taxon>Bacteria</taxon>
        <taxon>Bacillati</taxon>
        <taxon>Actinomycetota</taxon>
        <taxon>Actinomycetes</taxon>
        <taxon>Mycobacteriales</taxon>
        <taxon>Corynebacteriaceae</taxon>
        <taxon>Corynebacterium</taxon>
    </lineage>
</organism>
<protein>
    <recommendedName>
        <fullName evidence="8">C4-dicarboxylate ABC transporter</fullName>
    </recommendedName>
</protein>
<evidence type="ECO:0000313" key="6">
    <source>
        <dbReference type="EMBL" id="APT90458.1"/>
    </source>
</evidence>
<gene>
    <name evidence="6" type="ORF">CSPHI_04690</name>
</gene>
<dbReference type="Pfam" id="PF03595">
    <property type="entry name" value="SLAC1"/>
    <property type="match status" value="1"/>
</dbReference>
<feature type="transmembrane region" description="Helical" evidence="5">
    <location>
        <begin position="285"/>
        <end position="307"/>
    </location>
</feature>
<dbReference type="GO" id="GO:0005886">
    <property type="term" value="C:plasma membrane"/>
    <property type="evidence" value="ECO:0007669"/>
    <property type="project" value="TreeGrafter"/>
</dbReference>
<evidence type="ECO:0000256" key="1">
    <source>
        <dbReference type="ARBA" id="ARBA00004141"/>
    </source>
</evidence>
<evidence type="ECO:0000256" key="4">
    <source>
        <dbReference type="ARBA" id="ARBA00023136"/>
    </source>
</evidence>
<dbReference type="InterPro" id="IPR004695">
    <property type="entry name" value="SLAC1/Mae1/Ssu1/TehA"/>
</dbReference>
<feature type="transmembrane region" description="Helical" evidence="5">
    <location>
        <begin position="202"/>
        <end position="221"/>
    </location>
</feature>